<dbReference type="Pfam" id="PF01433">
    <property type="entry name" value="Peptidase_M1"/>
    <property type="match status" value="1"/>
</dbReference>
<proteinExistence type="inferred from homology"/>
<dbReference type="InterPro" id="IPR016024">
    <property type="entry name" value="ARM-type_fold"/>
</dbReference>
<dbReference type="Gene3D" id="1.10.390.10">
    <property type="entry name" value="Neutral Protease Domain 2"/>
    <property type="match status" value="1"/>
</dbReference>
<dbReference type="Proteomes" id="UP000729733">
    <property type="component" value="Unassembled WGS sequence"/>
</dbReference>
<dbReference type="FunFam" id="1.10.390.10:FF:000013">
    <property type="entry name" value="Aminopeptidase N"/>
    <property type="match status" value="1"/>
</dbReference>
<dbReference type="PRINTS" id="PR00756">
    <property type="entry name" value="ALADIPTASE"/>
</dbReference>
<evidence type="ECO:0000259" key="18">
    <source>
        <dbReference type="Pfam" id="PF17900"/>
    </source>
</evidence>
<evidence type="ECO:0000256" key="10">
    <source>
        <dbReference type="ARBA" id="ARBA00022738"/>
    </source>
</evidence>
<evidence type="ECO:0000256" key="9">
    <source>
        <dbReference type="ARBA" id="ARBA00022723"/>
    </source>
</evidence>
<dbReference type="PANTHER" id="PTHR11533:SF174">
    <property type="entry name" value="PUROMYCIN-SENSITIVE AMINOPEPTIDASE-RELATED"/>
    <property type="match status" value="1"/>
</dbReference>
<evidence type="ECO:0000256" key="8">
    <source>
        <dbReference type="ARBA" id="ARBA00022670"/>
    </source>
</evidence>
<dbReference type="InterPro" id="IPR014782">
    <property type="entry name" value="Peptidase_M1_dom"/>
</dbReference>
<evidence type="ECO:0000256" key="3">
    <source>
        <dbReference type="ARBA" id="ARBA00010136"/>
    </source>
</evidence>
<feature type="coiled-coil region" evidence="16">
    <location>
        <begin position="823"/>
        <end position="857"/>
    </location>
</feature>
<dbReference type="GO" id="GO:0016285">
    <property type="term" value="F:alanyl aminopeptidase activity"/>
    <property type="evidence" value="ECO:0007669"/>
    <property type="project" value="UniProtKB-EC"/>
</dbReference>
<dbReference type="EC" id="3.4.11.2" evidence="4"/>
<protein>
    <recommendedName>
        <fullName evidence="5">Aminopeptidase N</fullName>
        <ecNumber evidence="4">3.4.11.2</ecNumber>
    </recommendedName>
    <alternativeName>
        <fullName evidence="14">Alanine aminopeptidase</fullName>
    </alternativeName>
    <alternativeName>
        <fullName evidence="15">Lysyl aminopeptidase</fullName>
    </alternativeName>
</protein>
<comment type="caution">
    <text evidence="19">The sequence shown here is derived from an EMBL/GenBank/DDBJ whole genome shotgun (WGS) entry which is preliminary data.</text>
</comment>
<keyword evidence="7" id="KW-0042">Antenna complex</keyword>
<reference evidence="19" key="1">
    <citation type="journal article" date="2021" name="Antonie Van Leeuwenhoek">
        <title>Draft genome and description of Waterburya agarophytonicola gen. nov. sp. nov. (Pleurocapsales, Cyanobacteria): a seaweed symbiont.</title>
        <authorList>
            <person name="Bonthond G."/>
            <person name="Shalygin S."/>
            <person name="Bayer T."/>
            <person name="Weinberger F."/>
        </authorList>
    </citation>
    <scope>NUCLEOTIDE SEQUENCE</scope>
    <source>
        <strain evidence="19">KI4</strain>
    </source>
</reference>
<evidence type="ECO:0000256" key="4">
    <source>
        <dbReference type="ARBA" id="ARBA00012564"/>
    </source>
</evidence>
<dbReference type="PANTHER" id="PTHR11533">
    <property type="entry name" value="PROTEASE M1 ZINC METALLOPROTEASE"/>
    <property type="match status" value="1"/>
</dbReference>
<dbReference type="GO" id="GO:0005737">
    <property type="term" value="C:cytoplasm"/>
    <property type="evidence" value="ECO:0007669"/>
    <property type="project" value="TreeGrafter"/>
</dbReference>
<dbReference type="SUPFAM" id="SSF63737">
    <property type="entry name" value="Leukotriene A4 hydrolase N-terminal domain"/>
    <property type="match status" value="1"/>
</dbReference>
<dbReference type="InterPro" id="IPR045357">
    <property type="entry name" value="Aminopeptidase_N-like_N"/>
</dbReference>
<dbReference type="Gene3D" id="1.25.10.10">
    <property type="entry name" value="Leucine-rich Repeat Variant"/>
    <property type="match status" value="3"/>
</dbReference>
<dbReference type="SUPFAM" id="SSF48371">
    <property type="entry name" value="ARM repeat"/>
    <property type="match status" value="1"/>
</dbReference>
<keyword evidence="13" id="KW-0482">Metalloprotease</keyword>
<dbReference type="InterPro" id="IPR042097">
    <property type="entry name" value="Aminopeptidase_N-like_N_sf"/>
</dbReference>
<dbReference type="SUPFAM" id="SSF55486">
    <property type="entry name" value="Metalloproteases ('zincins'), catalytic domain"/>
    <property type="match status" value="1"/>
</dbReference>
<feature type="domain" description="Peptidase M1 membrane alanine aminopeptidase" evidence="17">
    <location>
        <begin position="240"/>
        <end position="450"/>
    </location>
</feature>
<keyword evidence="6" id="KW-0031">Aminopeptidase</keyword>
<dbReference type="GO" id="GO:0043171">
    <property type="term" value="P:peptide catabolic process"/>
    <property type="evidence" value="ECO:0007669"/>
    <property type="project" value="TreeGrafter"/>
</dbReference>
<evidence type="ECO:0000256" key="11">
    <source>
        <dbReference type="ARBA" id="ARBA00022801"/>
    </source>
</evidence>
<evidence type="ECO:0000256" key="15">
    <source>
        <dbReference type="ARBA" id="ARBA00031533"/>
    </source>
</evidence>
<dbReference type="InterPro" id="IPR027268">
    <property type="entry name" value="Peptidase_M4/M1_CTD_sf"/>
</dbReference>
<keyword evidence="9" id="KW-0479">Metal-binding</keyword>
<name>A0A964BPR5_9CYAN</name>
<evidence type="ECO:0000256" key="1">
    <source>
        <dbReference type="ARBA" id="ARBA00000098"/>
    </source>
</evidence>
<evidence type="ECO:0000256" key="12">
    <source>
        <dbReference type="ARBA" id="ARBA00022833"/>
    </source>
</evidence>
<dbReference type="GO" id="GO:0008270">
    <property type="term" value="F:zinc ion binding"/>
    <property type="evidence" value="ECO:0007669"/>
    <property type="project" value="InterPro"/>
</dbReference>
<keyword evidence="16" id="KW-0175">Coiled coil</keyword>
<evidence type="ECO:0000256" key="2">
    <source>
        <dbReference type="ARBA" id="ARBA00001947"/>
    </source>
</evidence>
<comment type="cofactor">
    <cofactor evidence="2">
        <name>Zn(2+)</name>
        <dbReference type="ChEBI" id="CHEBI:29105"/>
    </cofactor>
</comment>
<dbReference type="Gene3D" id="2.60.40.1840">
    <property type="match status" value="1"/>
</dbReference>
<dbReference type="GO" id="GO:0070006">
    <property type="term" value="F:metalloaminopeptidase activity"/>
    <property type="evidence" value="ECO:0007669"/>
    <property type="project" value="TreeGrafter"/>
</dbReference>
<organism evidence="19 20">
    <name type="scientific">Waterburya agarophytonicola KI4</name>
    <dbReference type="NCBI Taxonomy" id="2874699"/>
    <lineage>
        <taxon>Bacteria</taxon>
        <taxon>Bacillati</taxon>
        <taxon>Cyanobacteriota</taxon>
        <taxon>Cyanophyceae</taxon>
        <taxon>Pleurocapsales</taxon>
        <taxon>Hyellaceae</taxon>
        <taxon>Waterburya</taxon>
        <taxon>Waterburya agarophytonicola</taxon>
    </lineage>
</organism>
<dbReference type="Pfam" id="PF17900">
    <property type="entry name" value="Peptidase_M1_N"/>
    <property type="match status" value="1"/>
</dbReference>
<dbReference type="AlphaFoldDB" id="A0A964BPR5"/>
<keyword evidence="20" id="KW-1185">Reference proteome</keyword>
<keyword evidence="8" id="KW-0645">Protease</keyword>
<accession>A0A964BPR5</accession>
<evidence type="ECO:0000259" key="17">
    <source>
        <dbReference type="Pfam" id="PF01433"/>
    </source>
</evidence>
<comment type="similarity">
    <text evidence="3">Belongs to the peptidase M1 family.</text>
</comment>
<dbReference type="InterPro" id="IPR050344">
    <property type="entry name" value="Peptidase_M1_aminopeptidases"/>
</dbReference>
<evidence type="ECO:0000313" key="20">
    <source>
        <dbReference type="Proteomes" id="UP000729733"/>
    </source>
</evidence>
<dbReference type="InterPro" id="IPR038438">
    <property type="entry name" value="PepN_Ig-like_sf"/>
</dbReference>
<dbReference type="SMART" id="SM00567">
    <property type="entry name" value="EZ_HEAT"/>
    <property type="match status" value="4"/>
</dbReference>
<dbReference type="GO" id="GO:0042277">
    <property type="term" value="F:peptide binding"/>
    <property type="evidence" value="ECO:0007669"/>
    <property type="project" value="TreeGrafter"/>
</dbReference>
<gene>
    <name evidence="19" type="ORF">I4641_10055</name>
</gene>
<dbReference type="Pfam" id="PF13646">
    <property type="entry name" value="HEAT_2"/>
    <property type="match status" value="2"/>
</dbReference>
<evidence type="ECO:0000256" key="5">
    <source>
        <dbReference type="ARBA" id="ARBA00015611"/>
    </source>
</evidence>
<dbReference type="Gene3D" id="2.60.40.1730">
    <property type="entry name" value="tricorn interacting facor f3 domain"/>
    <property type="match status" value="1"/>
</dbReference>
<keyword evidence="11" id="KW-0378">Hydrolase</keyword>
<dbReference type="InterPro" id="IPR004155">
    <property type="entry name" value="PBS_lyase_HEAT"/>
</dbReference>
<feature type="domain" description="Aminopeptidase N-like N-terminal" evidence="18">
    <location>
        <begin position="23"/>
        <end position="205"/>
    </location>
</feature>
<dbReference type="InterPro" id="IPR011989">
    <property type="entry name" value="ARM-like"/>
</dbReference>
<dbReference type="RefSeq" id="WP_229640382.1">
    <property type="nucleotide sequence ID" value="NZ_JADWDC010000020.1"/>
</dbReference>
<dbReference type="GO" id="GO:0030089">
    <property type="term" value="C:phycobilisome"/>
    <property type="evidence" value="ECO:0007669"/>
    <property type="project" value="UniProtKB-KW"/>
</dbReference>
<dbReference type="GO" id="GO:0006508">
    <property type="term" value="P:proteolysis"/>
    <property type="evidence" value="ECO:0007669"/>
    <property type="project" value="UniProtKB-KW"/>
</dbReference>
<dbReference type="InterPro" id="IPR001930">
    <property type="entry name" value="Peptidase_M1"/>
</dbReference>
<keyword evidence="10" id="KW-0605">Phycobilisome</keyword>
<evidence type="ECO:0000256" key="14">
    <source>
        <dbReference type="ARBA" id="ARBA00029811"/>
    </source>
</evidence>
<sequence length="860" mass="97233">MSHFYFDAEEKTRSFELPGAKPHYNPDRPGQVDHIFLDLILDIPNQSFKGTCTTTITPVRPGITHLTMDGVDLTIESVLIDGISQEFDYDGEEVEIYLQQPTTDAAIKVEIAYSVDRPQRGLYFITPDEDYPSKPTQVWTQGEDEDSRFWFPCFDYPGQLATSEIRVQVPVGFRAISNGELINKEEVDNGVIYHWSQQQVHPTYLMTLAVGDFAEIADEWRGKPITYYVEKGREEDGKRSMGKTPRMVEFLSQKYGYEYPYPKYAQVCVDDFIFGGMENTSTTLLTDRCLLDERAAADNMRTESLVLHELAHQWFGDLVVIKHWSHAWIKEGMASYAEVFWTEEEYGQDDAAYYLLNEARSYIAEDSTRYRRPIVTNVYREAIELYDRHLYEKGACVYHMIRAILGDDLFDKAIQTFVRDNAHKTVETVDLLRAIDKATGYNLMFLFDQYVFRGGHPDYQVGYSWDGDSKLAKLTVTQKQAKKNSESKELFDLKIPVGFGYITKNSPQPEYKTFTLRIHQAEQSFYFPLEKKPSFVSFDVNNNFLKTVSLKYPVAELKKQLQHDRDPVSRIYAAGALSKKGGLEVVKSLANSLTEDSFWGVRVEVAKKLGNIKLNQAAAALTEGLKDRDARVRCAVITALSNFKHPLTYDTIADALQQGDSSYYTEAAAARSIGGMVSGNLKTKQKEAIALLKTILEQRQGWNEVVRGGAIAGLSKMKTSADAADLIMEYTKLGIPQALRLASIRCLGTISTGQTPEKLGEILERLEAIAGESFFLTQIAVVVALEQMQTSQAITILNELAAQTPDGRVRRRAEEAVTKVQKNLGTDKAVKELRQEIDKLKQTNQDLLSRLAKLEATNIE</sequence>
<keyword evidence="12" id="KW-0862">Zinc</keyword>
<comment type="catalytic activity">
    <reaction evidence="1">
        <text>Release of an N-terminal amino acid, Xaa-|-Yaa- from a peptide, amide or arylamide. Xaa is preferably Ala, but may be most amino acids including Pro (slow action). When a terminal hydrophobic residue is followed by a prolyl residue, the two may be released as an intact Xaa-Pro dipeptide.</text>
        <dbReference type="EC" id="3.4.11.2"/>
    </reaction>
</comment>
<evidence type="ECO:0000256" key="16">
    <source>
        <dbReference type="SAM" id="Coils"/>
    </source>
</evidence>
<evidence type="ECO:0000256" key="6">
    <source>
        <dbReference type="ARBA" id="ARBA00022438"/>
    </source>
</evidence>
<dbReference type="GO" id="GO:0005615">
    <property type="term" value="C:extracellular space"/>
    <property type="evidence" value="ECO:0007669"/>
    <property type="project" value="TreeGrafter"/>
</dbReference>
<dbReference type="EMBL" id="JADWDC010000020">
    <property type="protein sequence ID" value="MCC0177319.1"/>
    <property type="molecule type" value="Genomic_DNA"/>
</dbReference>
<evidence type="ECO:0000313" key="19">
    <source>
        <dbReference type="EMBL" id="MCC0177319.1"/>
    </source>
</evidence>
<evidence type="ECO:0000256" key="13">
    <source>
        <dbReference type="ARBA" id="ARBA00023049"/>
    </source>
</evidence>
<dbReference type="CDD" id="cd09603">
    <property type="entry name" value="M1_APN_like"/>
    <property type="match status" value="1"/>
</dbReference>
<evidence type="ECO:0000256" key="7">
    <source>
        <dbReference type="ARBA" id="ARBA00022549"/>
    </source>
</evidence>